<dbReference type="OrthoDB" id="9815348at2"/>
<dbReference type="STRING" id="1298598.JCM21714_2773"/>
<dbReference type="PANTHER" id="PTHR20857:SF22">
    <property type="entry name" value="THIAZOLE TAUTOMERASE"/>
    <property type="match status" value="1"/>
</dbReference>
<keyword evidence="2" id="KW-0784">Thiamine biosynthesis</keyword>
<dbReference type="SUPFAM" id="SSF51391">
    <property type="entry name" value="Thiamin phosphate synthase"/>
    <property type="match status" value="1"/>
</dbReference>
<dbReference type="GO" id="GO:0009228">
    <property type="term" value="P:thiamine biosynthetic process"/>
    <property type="evidence" value="ECO:0007669"/>
    <property type="project" value="UniProtKB-KW"/>
</dbReference>
<dbReference type="Gene3D" id="3.20.20.70">
    <property type="entry name" value="Aldolase class I"/>
    <property type="match status" value="1"/>
</dbReference>
<dbReference type="NCBIfam" id="NF005819">
    <property type="entry name" value="PRK07695.1"/>
    <property type="match status" value="1"/>
</dbReference>
<comment type="pathway">
    <text evidence="1">Cofactor biosynthesis; thiamine diphosphate biosynthesis.</text>
</comment>
<dbReference type="InterPro" id="IPR013785">
    <property type="entry name" value="Aldolase_TIM"/>
</dbReference>
<reference evidence="4 5" key="1">
    <citation type="journal article" date="2014" name="Genome Announc.">
        <title>Draft Genome Sequence of the Boron-Tolerant and Moderately Halotolerant Bacterium Gracilibacillus boraciitolerans JCM 21714T.</title>
        <authorList>
            <person name="Ahmed I."/>
            <person name="Oshima K."/>
            <person name="Suda W."/>
            <person name="Kitamura K."/>
            <person name="Iida T."/>
            <person name="Ohmori Y."/>
            <person name="Fujiwara T."/>
            <person name="Hattori M."/>
            <person name="Ohkuma M."/>
        </authorList>
    </citation>
    <scope>NUCLEOTIDE SEQUENCE [LARGE SCALE GENOMIC DNA]</scope>
    <source>
        <strain evidence="4 5">JCM 21714</strain>
    </source>
</reference>
<sequence length="206" mass="22614">MEGIHLITNGRLTTEELKKIPFLQSELDYIHIREKNKTAQELQSILSFLKENEVSKKKLIINDRVDLAVLNHCHGVQLAYHSLSVKAVKNSFPKLTIGKSVHSLEEAIQAEKEGATFLIFGHVFASLSKIGLPSRGLNSLQKITQSVSLPTIAIGGITPPQRTRAVLEAGASGIAIMSGIWNAKDSSEALKSYRDVFNDWKEGGVV</sequence>
<comment type="caution">
    <text evidence="4">The sequence shown here is derived from an EMBL/GenBank/DDBJ whole genome shotgun (WGS) entry which is preliminary data.</text>
</comment>
<dbReference type="RefSeq" id="WP_035723993.1">
    <property type="nucleotide sequence ID" value="NZ_BAVS01000014.1"/>
</dbReference>
<dbReference type="GO" id="GO:0005737">
    <property type="term" value="C:cytoplasm"/>
    <property type="evidence" value="ECO:0007669"/>
    <property type="project" value="TreeGrafter"/>
</dbReference>
<accession>W4VKJ5</accession>
<dbReference type="InterPro" id="IPR036206">
    <property type="entry name" value="ThiamineP_synth_sf"/>
</dbReference>
<evidence type="ECO:0000256" key="2">
    <source>
        <dbReference type="ARBA" id="ARBA00022977"/>
    </source>
</evidence>
<dbReference type="CDD" id="cd00564">
    <property type="entry name" value="TMP_TenI"/>
    <property type="match status" value="1"/>
</dbReference>
<dbReference type="eggNOG" id="COG0352">
    <property type="taxonomic scope" value="Bacteria"/>
</dbReference>
<evidence type="ECO:0000256" key="1">
    <source>
        <dbReference type="ARBA" id="ARBA00004948"/>
    </source>
</evidence>
<dbReference type="Pfam" id="PF02581">
    <property type="entry name" value="TMP-TENI"/>
    <property type="match status" value="1"/>
</dbReference>
<dbReference type="Proteomes" id="UP000019102">
    <property type="component" value="Unassembled WGS sequence"/>
</dbReference>
<protein>
    <submittedName>
        <fullName evidence="4">Thiamin-phosphate pyrophosphorylase</fullName>
    </submittedName>
</protein>
<dbReference type="InterPro" id="IPR022998">
    <property type="entry name" value="ThiamineP_synth_TenI"/>
</dbReference>
<gene>
    <name evidence="4" type="ORF">JCM21714_2773</name>
</gene>
<name>W4VKJ5_9BACI</name>
<evidence type="ECO:0000313" key="4">
    <source>
        <dbReference type="EMBL" id="GAE93671.1"/>
    </source>
</evidence>
<keyword evidence="5" id="KW-1185">Reference proteome</keyword>
<dbReference type="PANTHER" id="PTHR20857">
    <property type="entry name" value="THIAMINE-PHOSPHATE PYROPHOSPHORYLASE"/>
    <property type="match status" value="1"/>
</dbReference>
<feature type="domain" description="Thiamine phosphate synthase/TenI" evidence="3">
    <location>
        <begin position="22"/>
        <end position="180"/>
    </location>
</feature>
<dbReference type="GO" id="GO:0004789">
    <property type="term" value="F:thiamine-phosphate diphosphorylase activity"/>
    <property type="evidence" value="ECO:0007669"/>
    <property type="project" value="TreeGrafter"/>
</dbReference>
<organism evidence="4 5">
    <name type="scientific">Gracilibacillus boraciitolerans JCM 21714</name>
    <dbReference type="NCBI Taxonomy" id="1298598"/>
    <lineage>
        <taxon>Bacteria</taxon>
        <taxon>Bacillati</taxon>
        <taxon>Bacillota</taxon>
        <taxon>Bacilli</taxon>
        <taxon>Bacillales</taxon>
        <taxon>Bacillaceae</taxon>
        <taxon>Gracilibacillus</taxon>
    </lineage>
</organism>
<dbReference type="EMBL" id="BAVS01000014">
    <property type="protein sequence ID" value="GAE93671.1"/>
    <property type="molecule type" value="Genomic_DNA"/>
</dbReference>
<evidence type="ECO:0000313" key="5">
    <source>
        <dbReference type="Proteomes" id="UP000019102"/>
    </source>
</evidence>
<evidence type="ECO:0000259" key="3">
    <source>
        <dbReference type="Pfam" id="PF02581"/>
    </source>
</evidence>
<dbReference type="AlphaFoldDB" id="W4VKJ5"/>
<proteinExistence type="predicted"/>